<evidence type="ECO:0000313" key="2">
    <source>
        <dbReference type="EMBL" id="WLD58838.1"/>
    </source>
</evidence>
<name>A0AB38YHQ1_9GAMM</name>
<keyword evidence="1" id="KW-1133">Transmembrane helix</keyword>
<gene>
    <name evidence="2" type="ORF">NFC81_03340</name>
</gene>
<dbReference type="RefSeq" id="WP_304996124.1">
    <property type="nucleotide sequence ID" value="NZ_CP101717.1"/>
</dbReference>
<sequence>MHPAPTFLNLSYRFWTLIAALDVLLFTFVIMPWGAARLTDYSGGLGPYDVMLSYSPELFYQIAEALGDAGRRFYIGFQLIADTAYPLTYGLFAYFLLTWLCYTAWPERLWFRRIYWIPVVTVVLDFFENGLIVALLWQYPAQHPAWVQLASTMTTLKWVSVMVGSLVVVVLAGAALRRFLVERGQRVDNGG</sequence>
<feature type="transmembrane region" description="Helical" evidence="1">
    <location>
        <begin position="114"/>
        <end position="138"/>
    </location>
</feature>
<feature type="transmembrane region" description="Helical" evidence="1">
    <location>
        <begin position="12"/>
        <end position="35"/>
    </location>
</feature>
<keyword evidence="1" id="KW-0472">Membrane</keyword>
<dbReference type="AlphaFoldDB" id="A0AB38YHQ1"/>
<keyword evidence="1" id="KW-0812">Transmembrane</keyword>
<dbReference type="EMBL" id="CP101717">
    <property type="protein sequence ID" value="WLD58838.1"/>
    <property type="molecule type" value="Genomic_DNA"/>
</dbReference>
<protein>
    <recommendedName>
        <fullName evidence="3">EXPERA domain-containing protein</fullName>
    </recommendedName>
</protein>
<feature type="transmembrane region" description="Helical" evidence="1">
    <location>
        <begin position="158"/>
        <end position="176"/>
    </location>
</feature>
<feature type="transmembrane region" description="Helical" evidence="1">
    <location>
        <begin position="83"/>
        <end position="102"/>
    </location>
</feature>
<organism evidence="2">
    <name type="scientific">Salinispirillum sp. LH 10-3-1</name>
    <dbReference type="NCBI Taxonomy" id="2952525"/>
    <lineage>
        <taxon>Bacteria</taxon>
        <taxon>Pseudomonadati</taxon>
        <taxon>Pseudomonadota</taxon>
        <taxon>Gammaproteobacteria</taxon>
        <taxon>Oceanospirillales</taxon>
        <taxon>Saccharospirillaceae</taxon>
        <taxon>Salinispirillum</taxon>
    </lineage>
</organism>
<accession>A0AB38YHQ1</accession>
<reference evidence="2" key="1">
    <citation type="submission" date="2022-07" db="EMBL/GenBank/DDBJ databases">
        <title>Complete genome sequence of Salinispirillum sp. LH10-3-1 capable of multiple carbohydrate inversion isolated from a soda lake.</title>
        <authorList>
            <person name="Liu J."/>
            <person name="Zhai Y."/>
            <person name="Zhang H."/>
            <person name="Yang H."/>
            <person name="Qu J."/>
            <person name="Li J."/>
        </authorList>
    </citation>
    <scope>NUCLEOTIDE SEQUENCE</scope>
    <source>
        <strain evidence="2">LH 10-3-1</strain>
    </source>
</reference>
<evidence type="ECO:0000256" key="1">
    <source>
        <dbReference type="SAM" id="Phobius"/>
    </source>
</evidence>
<evidence type="ECO:0008006" key="3">
    <source>
        <dbReference type="Google" id="ProtNLM"/>
    </source>
</evidence>
<proteinExistence type="predicted"/>